<evidence type="ECO:0000256" key="2">
    <source>
        <dbReference type="ARBA" id="ARBA00022737"/>
    </source>
</evidence>
<evidence type="ECO:0000259" key="7">
    <source>
        <dbReference type="Pfam" id="PF00931"/>
    </source>
</evidence>
<dbReference type="GO" id="GO:0043531">
    <property type="term" value="F:ADP binding"/>
    <property type="evidence" value="ECO:0007669"/>
    <property type="project" value="InterPro"/>
</dbReference>
<keyword evidence="12" id="KW-1185">Reference proteome</keyword>
<feature type="transmembrane region" description="Helical" evidence="6">
    <location>
        <begin position="24"/>
        <end position="44"/>
    </location>
</feature>
<dbReference type="EMBL" id="SDMP01000013">
    <property type="protein sequence ID" value="RYR22139.1"/>
    <property type="molecule type" value="Genomic_DNA"/>
</dbReference>
<reference evidence="11 12" key="1">
    <citation type="submission" date="2019-01" db="EMBL/GenBank/DDBJ databases">
        <title>Sequencing of cultivated peanut Arachis hypogaea provides insights into genome evolution and oil improvement.</title>
        <authorList>
            <person name="Chen X."/>
        </authorList>
    </citation>
    <scope>NUCLEOTIDE SEQUENCE [LARGE SCALE GENOMIC DNA]</scope>
    <source>
        <strain evidence="12">cv. Fuhuasheng</strain>
        <tissue evidence="11">Leaves</tissue>
    </source>
</reference>
<feature type="domain" description="NB-ARC" evidence="7">
    <location>
        <begin position="237"/>
        <end position="399"/>
    </location>
</feature>
<evidence type="ECO:0000313" key="11">
    <source>
        <dbReference type="EMBL" id="RYR22139.1"/>
    </source>
</evidence>
<dbReference type="InterPro" id="IPR027417">
    <property type="entry name" value="P-loop_NTPase"/>
</dbReference>
<evidence type="ECO:0000256" key="6">
    <source>
        <dbReference type="SAM" id="Phobius"/>
    </source>
</evidence>
<dbReference type="Pfam" id="PF25019">
    <property type="entry name" value="LRR_R13L1-DRL21"/>
    <property type="match status" value="1"/>
</dbReference>
<dbReference type="Pfam" id="PF18052">
    <property type="entry name" value="Rx_N"/>
    <property type="match status" value="1"/>
</dbReference>
<organism evidence="11 12">
    <name type="scientific">Arachis hypogaea</name>
    <name type="common">Peanut</name>
    <dbReference type="NCBI Taxonomy" id="3818"/>
    <lineage>
        <taxon>Eukaryota</taxon>
        <taxon>Viridiplantae</taxon>
        <taxon>Streptophyta</taxon>
        <taxon>Embryophyta</taxon>
        <taxon>Tracheophyta</taxon>
        <taxon>Spermatophyta</taxon>
        <taxon>Magnoliopsida</taxon>
        <taxon>eudicotyledons</taxon>
        <taxon>Gunneridae</taxon>
        <taxon>Pentapetalae</taxon>
        <taxon>rosids</taxon>
        <taxon>fabids</taxon>
        <taxon>Fabales</taxon>
        <taxon>Fabaceae</taxon>
        <taxon>Papilionoideae</taxon>
        <taxon>50 kb inversion clade</taxon>
        <taxon>dalbergioids sensu lato</taxon>
        <taxon>Dalbergieae</taxon>
        <taxon>Pterocarpus clade</taxon>
        <taxon>Arachis</taxon>
    </lineage>
</organism>
<keyword evidence="3" id="KW-0547">Nucleotide-binding</keyword>
<gene>
    <name evidence="11" type="ORF">Ahy_B03g067418</name>
</gene>
<dbReference type="Gene3D" id="3.40.50.300">
    <property type="entry name" value="P-loop containing nucleotide triphosphate hydrolases"/>
    <property type="match status" value="1"/>
</dbReference>
<dbReference type="PRINTS" id="PR00364">
    <property type="entry name" value="DISEASERSIST"/>
</dbReference>
<dbReference type="GO" id="GO:0005524">
    <property type="term" value="F:ATP binding"/>
    <property type="evidence" value="ECO:0007669"/>
    <property type="project" value="UniProtKB-KW"/>
</dbReference>
<dbReference type="InterPro" id="IPR001611">
    <property type="entry name" value="Leu-rich_rpt"/>
</dbReference>
<keyword evidence="6" id="KW-0472">Membrane</keyword>
<keyword evidence="6" id="KW-1133">Transmembrane helix</keyword>
<dbReference type="Proteomes" id="UP000289738">
    <property type="component" value="Chromosome B03"/>
</dbReference>
<keyword evidence="1" id="KW-0433">Leucine-rich repeat</keyword>
<comment type="caution">
    <text evidence="11">The sequence shown here is derived from an EMBL/GenBank/DDBJ whole genome shotgun (WGS) entry which is preliminary data.</text>
</comment>
<evidence type="ECO:0000313" key="12">
    <source>
        <dbReference type="Proteomes" id="UP000289738"/>
    </source>
</evidence>
<evidence type="ECO:0000259" key="10">
    <source>
        <dbReference type="Pfam" id="PF25019"/>
    </source>
</evidence>
<accession>A0A445A6U9</accession>
<dbReference type="Gene3D" id="3.80.10.10">
    <property type="entry name" value="Ribonuclease Inhibitor"/>
    <property type="match status" value="2"/>
</dbReference>
<keyword evidence="6" id="KW-0812">Transmembrane</keyword>
<dbReference type="Pfam" id="PF23559">
    <property type="entry name" value="WHD_DRP"/>
    <property type="match status" value="1"/>
</dbReference>
<proteinExistence type="predicted"/>
<dbReference type="FunFam" id="1.10.10.10:FF:000322">
    <property type="entry name" value="Probable disease resistance protein At1g63360"/>
    <property type="match status" value="1"/>
</dbReference>
<keyword evidence="2" id="KW-0677">Repeat</keyword>
<feature type="domain" description="Disease resistance protein winged helix" evidence="9">
    <location>
        <begin position="486"/>
        <end position="553"/>
    </location>
</feature>
<feature type="domain" description="Disease resistance N-terminal" evidence="8">
    <location>
        <begin position="67"/>
        <end position="158"/>
    </location>
</feature>
<evidence type="ECO:0000256" key="3">
    <source>
        <dbReference type="ARBA" id="ARBA00022741"/>
    </source>
</evidence>
<dbReference type="GO" id="GO:0051707">
    <property type="term" value="P:response to other organism"/>
    <property type="evidence" value="ECO:0007669"/>
    <property type="project" value="UniProtKB-ARBA"/>
</dbReference>
<feature type="transmembrane region" description="Helical" evidence="6">
    <location>
        <begin position="56"/>
        <end position="76"/>
    </location>
</feature>
<dbReference type="InterPro" id="IPR041118">
    <property type="entry name" value="Rx_N"/>
</dbReference>
<dbReference type="InterPro" id="IPR058922">
    <property type="entry name" value="WHD_DRP"/>
</dbReference>
<dbReference type="PANTHER" id="PTHR36766:SF51">
    <property type="entry name" value="DISEASE RESISTANCE RPP13-LIKE PROTEIN 1"/>
    <property type="match status" value="1"/>
</dbReference>
<dbReference type="Gene3D" id="1.20.5.4130">
    <property type="match status" value="1"/>
</dbReference>
<feature type="domain" description="R13L1/DRL21-like LRR repeat region" evidence="10">
    <location>
        <begin position="736"/>
        <end position="860"/>
    </location>
</feature>
<dbReference type="Gene3D" id="1.10.8.430">
    <property type="entry name" value="Helical domain of apoptotic protease-activating factors"/>
    <property type="match status" value="1"/>
</dbReference>
<dbReference type="InterPro" id="IPR002182">
    <property type="entry name" value="NB-ARC"/>
</dbReference>
<evidence type="ECO:0000256" key="5">
    <source>
        <dbReference type="ARBA" id="ARBA00022840"/>
    </source>
</evidence>
<evidence type="ECO:0000259" key="8">
    <source>
        <dbReference type="Pfam" id="PF18052"/>
    </source>
</evidence>
<dbReference type="Pfam" id="PF00931">
    <property type="entry name" value="NB-ARC"/>
    <property type="match status" value="1"/>
</dbReference>
<evidence type="ECO:0000256" key="1">
    <source>
        <dbReference type="ARBA" id="ARBA00022614"/>
    </source>
</evidence>
<name>A0A445A6U9_ARAHY</name>
<dbReference type="AlphaFoldDB" id="A0A445A6U9"/>
<dbReference type="PROSITE" id="PS51450">
    <property type="entry name" value="LRR"/>
    <property type="match status" value="1"/>
</dbReference>
<dbReference type="InterPro" id="IPR056789">
    <property type="entry name" value="LRR_R13L1-DRL21"/>
</dbReference>
<keyword evidence="4" id="KW-0611">Plant defense</keyword>
<dbReference type="InterPro" id="IPR042197">
    <property type="entry name" value="Apaf_helical"/>
</dbReference>
<keyword evidence="5" id="KW-0067">ATP-binding</keyword>
<dbReference type="Gene3D" id="1.10.10.10">
    <property type="entry name" value="Winged helix-like DNA-binding domain superfamily/Winged helix DNA-binding domain"/>
    <property type="match status" value="1"/>
</dbReference>
<protein>
    <recommendedName>
        <fullName evidence="13">NB-ARC domain-containing protein</fullName>
    </recommendedName>
</protein>
<evidence type="ECO:0000256" key="4">
    <source>
        <dbReference type="ARBA" id="ARBA00022821"/>
    </source>
</evidence>
<dbReference type="GO" id="GO:0006952">
    <property type="term" value="P:defense response"/>
    <property type="evidence" value="ECO:0007669"/>
    <property type="project" value="UniProtKB-KW"/>
</dbReference>
<dbReference type="InterPro" id="IPR036388">
    <property type="entry name" value="WH-like_DNA-bd_sf"/>
</dbReference>
<sequence>MLEETSKSTKIAGSCVWVKLKAKLGAHVIASYSLCLDLCLVFFVKVLSVSVTTHKEIIMVAFLLSAFVQALLQVLLDRLASRQILKLFRQKISAANEAQAAAEKLKFQLLSVNTVLDDAEEKQIVNPYVKIWLDELREVIYKAQDVLDQIALEVDRSYKAMDRVREFLHITNKLTSSLVEINSRIQILRDQKDCLGLKEQLEKRSSLYSSGTDLLYVPTTRIVDESKVFGRDNDKKQIIQKMKDAMEQKVEPVCVVAIVGMAGVGKTTLSQLLFNDGGVVQMFDTLSWVQVSGESDVVHLTKKVCGSVSESLDALQVQLNEKLKTQRMLLVLDDFWSLNSFDWDLFKMVFANAMPGSVILATMRNKNVADTMHAAVTYPLSPLYKNCWDIFAYYAFGNRSPEPDTSDPALVEIGKRIATKCKGLPLAAKVLGSLLRSVTDVGEWNNILQSKMWDLPANKSNILPALRLSYQLLPSYLKACFAYCSLFPKGYDIDKQNLIHLWMAEGFLQPSKTKTMHRVGEEYLQELLSRSLLQRSTKSESCVAMHDLISDLAQYVGGEFFHSIEEGNFQMIPEKVRHLSFSKGLPDKPPNYFSQLRTFLSFREANSSASGALTNQFFYGLIPTFERVRVLSLPDYPISTLHSIGHMKHLRYLNLSGTMIEELPEFASSLYHLQILLLSNCVYLKSLPKDMENLTDLLQLDVTGAPLKEMPPNFGRLKLLRHLTTFVVSESARSSITELGALSQLHGSLSIVNLQYVNDGKDALGANLIEKTFLDELVLKWTKTIHDVENEAITLYNLKPCTNLKKLEIENYGGNTFPDWLGNPSFSNLVSVKLIHCSFCLSLPPLGQLSSMKTLLIEKMTWLETVDFEFYGNRNSPFRSLETLTFKNMPSWKKWLPSDDVQEHFPSLKELHILSCPKFAGNLPQHLGSLEKLVIVDCSIVTDSLPRVPLLKELELTNCNSLVSLPEEMMWGNQQMTKVTICNCQLLQSLRTLEHVGRLELLHINECRELVLFSSLHDLHRYQAIEALHLKDSCHTLQVFLLSSFGALQDLHIQGCPNLQSLEISSDSTENLSHLKKVQLKDCPKLVSFPSGGFPTNLQELSICNCDELLPEAGSSLRQMTSLAYLEIKGKLIGLDSFPDGGLLPSCLTDLHIIGFEDLKSLSHAGLQHLVSLKSLMIESCKKLDSLPAEGLPASLSKLDIVDCPLLAPLCQPTGSYWSLISHIRDRNIVRRNDI</sequence>
<dbReference type="SUPFAM" id="SSF52058">
    <property type="entry name" value="L domain-like"/>
    <property type="match status" value="2"/>
</dbReference>
<dbReference type="InterPro" id="IPR032675">
    <property type="entry name" value="LRR_dom_sf"/>
</dbReference>
<dbReference type="SUPFAM" id="SSF52540">
    <property type="entry name" value="P-loop containing nucleoside triphosphate hydrolases"/>
    <property type="match status" value="1"/>
</dbReference>
<evidence type="ECO:0000259" key="9">
    <source>
        <dbReference type="Pfam" id="PF23559"/>
    </source>
</evidence>
<dbReference type="PANTHER" id="PTHR36766">
    <property type="entry name" value="PLANT BROAD-SPECTRUM MILDEW RESISTANCE PROTEIN RPW8"/>
    <property type="match status" value="1"/>
</dbReference>
<evidence type="ECO:0008006" key="13">
    <source>
        <dbReference type="Google" id="ProtNLM"/>
    </source>
</evidence>
<dbReference type="STRING" id="3818.A0A445A6U9"/>